<dbReference type="SUPFAM" id="SSF56672">
    <property type="entry name" value="DNA/RNA polymerases"/>
    <property type="match status" value="1"/>
</dbReference>
<dbReference type="FunFam" id="3.10.10.10:FF:000007">
    <property type="entry name" value="Retrovirus-related Pol polyprotein from transposon 17.6-like Protein"/>
    <property type="match status" value="1"/>
</dbReference>
<dbReference type="Gene3D" id="3.30.70.270">
    <property type="match status" value="1"/>
</dbReference>
<keyword evidence="10" id="KW-1185">Reference proteome</keyword>
<evidence type="ECO:0000313" key="9">
    <source>
        <dbReference type="EMBL" id="GFO07321.1"/>
    </source>
</evidence>
<evidence type="ECO:0000256" key="6">
    <source>
        <dbReference type="ARBA" id="ARBA00022801"/>
    </source>
</evidence>
<dbReference type="PANTHER" id="PTHR24559:SF435">
    <property type="entry name" value="RIBONUCLEASE H"/>
    <property type="match status" value="1"/>
</dbReference>
<dbReference type="PANTHER" id="PTHR24559">
    <property type="entry name" value="TRANSPOSON TY3-I GAG-POL POLYPROTEIN"/>
    <property type="match status" value="1"/>
</dbReference>
<keyword evidence="2" id="KW-0808">Transferase</keyword>
<dbReference type="InterPro" id="IPR043128">
    <property type="entry name" value="Rev_trsase/Diguanyl_cyclase"/>
</dbReference>
<evidence type="ECO:0000313" key="10">
    <source>
        <dbReference type="Proteomes" id="UP000735302"/>
    </source>
</evidence>
<feature type="domain" description="Reverse transcriptase" evidence="8">
    <location>
        <begin position="107"/>
        <end position="175"/>
    </location>
</feature>
<keyword evidence="7" id="KW-0695">RNA-directed DNA polymerase</keyword>
<evidence type="ECO:0000256" key="2">
    <source>
        <dbReference type="ARBA" id="ARBA00022679"/>
    </source>
</evidence>
<evidence type="ECO:0000256" key="5">
    <source>
        <dbReference type="ARBA" id="ARBA00022759"/>
    </source>
</evidence>
<dbReference type="GO" id="GO:0004519">
    <property type="term" value="F:endonuclease activity"/>
    <property type="evidence" value="ECO:0007669"/>
    <property type="project" value="UniProtKB-KW"/>
</dbReference>
<dbReference type="GO" id="GO:0006508">
    <property type="term" value="P:proteolysis"/>
    <property type="evidence" value="ECO:0007669"/>
    <property type="project" value="UniProtKB-KW"/>
</dbReference>
<keyword evidence="3" id="KW-0548">Nucleotidyltransferase</keyword>
<dbReference type="InterPro" id="IPR053134">
    <property type="entry name" value="RNA-dir_DNA_polymerase"/>
</dbReference>
<dbReference type="AlphaFoldDB" id="A0AAV4AL70"/>
<evidence type="ECO:0000256" key="3">
    <source>
        <dbReference type="ARBA" id="ARBA00022695"/>
    </source>
</evidence>
<reference evidence="9 10" key="1">
    <citation type="journal article" date="2021" name="Elife">
        <title>Chloroplast acquisition without the gene transfer in kleptoplastic sea slugs, Plakobranchus ocellatus.</title>
        <authorList>
            <person name="Maeda T."/>
            <person name="Takahashi S."/>
            <person name="Yoshida T."/>
            <person name="Shimamura S."/>
            <person name="Takaki Y."/>
            <person name="Nagai Y."/>
            <person name="Toyoda A."/>
            <person name="Suzuki Y."/>
            <person name="Arimoto A."/>
            <person name="Ishii H."/>
            <person name="Satoh N."/>
            <person name="Nishiyama T."/>
            <person name="Hasebe M."/>
            <person name="Maruyama T."/>
            <person name="Minagawa J."/>
            <person name="Obokata J."/>
            <person name="Shigenobu S."/>
        </authorList>
    </citation>
    <scope>NUCLEOTIDE SEQUENCE [LARGE SCALE GENOMIC DNA]</scope>
</reference>
<protein>
    <submittedName>
        <fullName evidence="9">Pol polyprotein</fullName>
    </submittedName>
</protein>
<dbReference type="EMBL" id="BLXT01003857">
    <property type="protein sequence ID" value="GFO07321.1"/>
    <property type="molecule type" value="Genomic_DNA"/>
</dbReference>
<dbReference type="Gene3D" id="3.10.10.10">
    <property type="entry name" value="HIV Type 1 Reverse Transcriptase, subunit A, domain 1"/>
    <property type="match status" value="1"/>
</dbReference>
<dbReference type="GO" id="GO:0003964">
    <property type="term" value="F:RNA-directed DNA polymerase activity"/>
    <property type="evidence" value="ECO:0007669"/>
    <property type="project" value="UniProtKB-KW"/>
</dbReference>
<sequence>MTSYQLSTSQAGDDRGECIDPLVINLSKLSINPTLSNSQRKEIDALIRKLSDVFQWANSDLVSTHSIRHKISVTDDIPVAQPHRRIPPGHLKEVQTHTEGLLRQGTDKCLDVFCDACHISTLDLANGYHQVAMDEEDSHKTDITCSFGLYEWNRMPFGLCNAPATFQLLMQSSMSRPPESYWYTLTTSTGGPKSANSG</sequence>
<keyword evidence="4" id="KW-0540">Nuclease</keyword>
<organism evidence="9 10">
    <name type="scientific">Plakobranchus ocellatus</name>
    <dbReference type="NCBI Taxonomy" id="259542"/>
    <lineage>
        <taxon>Eukaryota</taxon>
        <taxon>Metazoa</taxon>
        <taxon>Spiralia</taxon>
        <taxon>Lophotrochozoa</taxon>
        <taxon>Mollusca</taxon>
        <taxon>Gastropoda</taxon>
        <taxon>Heterobranchia</taxon>
        <taxon>Euthyneura</taxon>
        <taxon>Panpulmonata</taxon>
        <taxon>Sacoglossa</taxon>
        <taxon>Placobranchoidea</taxon>
        <taxon>Plakobranchidae</taxon>
        <taxon>Plakobranchus</taxon>
    </lineage>
</organism>
<name>A0AAV4AL70_9GAST</name>
<dbReference type="CDD" id="cd01647">
    <property type="entry name" value="RT_LTR"/>
    <property type="match status" value="1"/>
</dbReference>
<dbReference type="Pfam" id="PF00078">
    <property type="entry name" value="RVT_1"/>
    <property type="match status" value="1"/>
</dbReference>
<comment type="caution">
    <text evidence="9">The sequence shown here is derived from an EMBL/GenBank/DDBJ whole genome shotgun (WGS) entry which is preliminary data.</text>
</comment>
<dbReference type="InterPro" id="IPR043502">
    <property type="entry name" value="DNA/RNA_pol_sf"/>
</dbReference>
<gene>
    <name evidence="9" type="ORF">PoB_003382600</name>
</gene>
<proteinExistence type="predicted"/>
<dbReference type="InterPro" id="IPR000477">
    <property type="entry name" value="RT_dom"/>
</dbReference>
<evidence type="ECO:0000256" key="4">
    <source>
        <dbReference type="ARBA" id="ARBA00022722"/>
    </source>
</evidence>
<keyword evidence="5" id="KW-0255">Endonuclease</keyword>
<dbReference type="GO" id="GO:0008233">
    <property type="term" value="F:peptidase activity"/>
    <property type="evidence" value="ECO:0007669"/>
    <property type="project" value="UniProtKB-KW"/>
</dbReference>
<evidence type="ECO:0000256" key="7">
    <source>
        <dbReference type="ARBA" id="ARBA00022918"/>
    </source>
</evidence>
<keyword evidence="6" id="KW-0378">Hydrolase</keyword>
<evidence type="ECO:0000256" key="1">
    <source>
        <dbReference type="ARBA" id="ARBA00022670"/>
    </source>
</evidence>
<evidence type="ECO:0000259" key="8">
    <source>
        <dbReference type="Pfam" id="PF00078"/>
    </source>
</evidence>
<accession>A0AAV4AL70</accession>
<keyword evidence="1" id="KW-0645">Protease</keyword>
<dbReference type="Proteomes" id="UP000735302">
    <property type="component" value="Unassembled WGS sequence"/>
</dbReference>